<dbReference type="Gene3D" id="3.90.25.10">
    <property type="entry name" value="UDP-galactose 4-epimerase, domain 1"/>
    <property type="match status" value="1"/>
</dbReference>
<accession>A0A1Q4V840</accession>
<dbReference type="Proteomes" id="UP000186455">
    <property type="component" value="Unassembled WGS sequence"/>
</dbReference>
<dbReference type="STRING" id="1048205.AB852_15070"/>
<organism evidence="1 2">
    <name type="scientific">Streptomyces uncialis</name>
    <dbReference type="NCBI Taxonomy" id="1048205"/>
    <lineage>
        <taxon>Bacteria</taxon>
        <taxon>Bacillati</taxon>
        <taxon>Actinomycetota</taxon>
        <taxon>Actinomycetes</taxon>
        <taxon>Kitasatosporales</taxon>
        <taxon>Streptomycetaceae</taxon>
        <taxon>Streptomyces</taxon>
    </lineage>
</organism>
<evidence type="ECO:0000313" key="2">
    <source>
        <dbReference type="Proteomes" id="UP000186455"/>
    </source>
</evidence>
<dbReference type="InterPro" id="IPR051604">
    <property type="entry name" value="Ergot_Alk_Oxidoreductase"/>
</dbReference>
<gene>
    <name evidence="1" type="ORF">AB852_15070</name>
</gene>
<dbReference type="PANTHER" id="PTHR43162:SF1">
    <property type="entry name" value="PRESTALK A DIFFERENTIATION PROTEIN A"/>
    <property type="match status" value="1"/>
</dbReference>
<dbReference type="InterPro" id="IPR036291">
    <property type="entry name" value="NAD(P)-bd_dom_sf"/>
</dbReference>
<evidence type="ECO:0000313" key="1">
    <source>
        <dbReference type="EMBL" id="OKH93996.1"/>
    </source>
</evidence>
<protein>
    <recommendedName>
        <fullName evidence="3">NmrA family transcriptional regulator</fullName>
    </recommendedName>
</protein>
<dbReference type="PANTHER" id="PTHR43162">
    <property type="match status" value="1"/>
</dbReference>
<proteinExistence type="predicted"/>
<evidence type="ECO:0008006" key="3">
    <source>
        <dbReference type="Google" id="ProtNLM"/>
    </source>
</evidence>
<dbReference type="EMBL" id="LFBV01000003">
    <property type="protein sequence ID" value="OKH93996.1"/>
    <property type="molecule type" value="Genomic_DNA"/>
</dbReference>
<dbReference type="SUPFAM" id="SSF51735">
    <property type="entry name" value="NAD(P)-binding Rossmann-fold domains"/>
    <property type="match status" value="1"/>
</dbReference>
<name>A0A1Q4V840_9ACTN</name>
<reference evidence="1 2" key="1">
    <citation type="submission" date="2015-06" db="EMBL/GenBank/DDBJ databases">
        <title>Cloning and characterization of the uncialamcin biosynthetic gene cluster.</title>
        <authorList>
            <person name="Yan X."/>
            <person name="Huang T."/>
            <person name="Ge H."/>
            <person name="Shen B."/>
        </authorList>
    </citation>
    <scope>NUCLEOTIDE SEQUENCE [LARGE SCALE GENOMIC DNA]</scope>
    <source>
        <strain evidence="1 2">DCA2648</strain>
    </source>
</reference>
<dbReference type="AlphaFoldDB" id="A0A1Q4V840"/>
<comment type="caution">
    <text evidence="1">The sequence shown here is derived from an EMBL/GenBank/DDBJ whole genome shotgun (WGS) entry which is preliminary data.</text>
</comment>
<keyword evidence="2" id="KW-1185">Reference proteome</keyword>
<dbReference type="RefSeq" id="WP_073788390.1">
    <property type="nucleotide sequence ID" value="NZ_LFBV01000003.1"/>
</dbReference>
<sequence length="282" mass="30473">MRATHTPETTGVPDAPPILVLGATGSVGGRLDAQLRSLGATTRPAARHTAIPFDWDDDSTWEPALRGIRRMFLMAPDRVPVNPGFVALAADLGVEHLLLLSSRAIEVIGDQRLLDAEDTVKESGTGWTILRADWFDQNFDEGPFLDSVHAQELAMPMGDCRQTFVDLTDVAAVAAVILTAPATEHLRRTYEVTGPQALTFAEVCAIIGDTTGHPFKFHGDPGSYRAAHTAFGRPAEEIERELTAYTALRSLGDSKPADTVPRLTGRPARTFQEYAAGVTAWS</sequence>
<dbReference type="Gene3D" id="3.40.50.720">
    <property type="entry name" value="NAD(P)-binding Rossmann-like Domain"/>
    <property type="match status" value="1"/>
</dbReference>